<proteinExistence type="predicted"/>
<dbReference type="EMBL" id="JBHUOV010000001">
    <property type="protein sequence ID" value="MFD2822234.1"/>
    <property type="molecule type" value="Genomic_DNA"/>
</dbReference>
<reference evidence="4" key="1">
    <citation type="journal article" date="2019" name="Int. J. Syst. Evol. Microbiol.">
        <title>The Global Catalogue of Microorganisms (GCM) 10K type strain sequencing project: providing services to taxonomists for standard genome sequencing and annotation.</title>
        <authorList>
            <consortium name="The Broad Institute Genomics Platform"/>
            <consortium name="The Broad Institute Genome Sequencing Center for Infectious Disease"/>
            <person name="Wu L."/>
            <person name="Ma J."/>
        </authorList>
    </citation>
    <scope>NUCLEOTIDE SEQUENCE [LARGE SCALE GENOMIC DNA]</scope>
    <source>
        <strain evidence="4">KCTC 32141</strain>
    </source>
</reference>
<feature type="chain" id="PRO_5046323203" evidence="1">
    <location>
        <begin position="26"/>
        <end position="133"/>
    </location>
</feature>
<evidence type="ECO:0000256" key="1">
    <source>
        <dbReference type="SAM" id="SignalP"/>
    </source>
</evidence>
<sequence>MKLIKIKVASIIVMILSVFTSICYAQQGEITVNQDQKITELLKLKKEINSNEDSSDRYKIQIYSGRRISAEKSKSDFDSSYREWSSKMVYETPNYKVWVGSFRSRLEADRALLKIKKTFPNAFIFKPKKEKEN</sequence>
<feature type="signal peptide" evidence="1">
    <location>
        <begin position="1"/>
        <end position="25"/>
    </location>
</feature>
<evidence type="ECO:0000313" key="3">
    <source>
        <dbReference type="EMBL" id="MFD2822234.1"/>
    </source>
</evidence>
<dbReference type="Gene3D" id="3.30.70.1070">
    <property type="entry name" value="Sporulation related repeat"/>
    <property type="match status" value="1"/>
</dbReference>
<dbReference type="InterPro" id="IPR036680">
    <property type="entry name" value="SPOR-like_sf"/>
</dbReference>
<keyword evidence="1" id="KW-0732">Signal</keyword>
<keyword evidence="4" id="KW-1185">Reference proteome</keyword>
<dbReference type="Pfam" id="PF05036">
    <property type="entry name" value="SPOR"/>
    <property type="match status" value="1"/>
</dbReference>
<dbReference type="Proteomes" id="UP001597533">
    <property type="component" value="Unassembled WGS sequence"/>
</dbReference>
<evidence type="ECO:0000259" key="2">
    <source>
        <dbReference type="Pfam" id="PF05036"/>
    </source>
</evidence>
<evidence type="ECO:0000313" key="4">
    <source>
        <dbReference type="Proteomes" id="UP001597533"/>
    </source>
</evidence>
<name>A0ABW5WIC6_9FLAO</name>
<protein>
    <submittedName>
        <fullName evidence="3">SPOR domain-containing protein</fullName>
    </submittedName>
</protein>
<dbReference type="RefSeq" id="WP_183484559.1">
    <property type="nucleotide sequence ID" value="NZ_JBHUOV010000001.1"/>
</dbReference>
<gene>
    <name evidence="3" type="ORF">ACFS5M_01040</name>
</gene>
<dbReference type="InterPro" id="IPR007730">
    <property type="entry name" value="SPOR-like_dom"/>
</dbReference>
<feature type="domain" description="SPOR" evidence="2">
    <location>
        <begin position="55"/>
        <end position="125"/>
    </location>
</feature>
<accession>A0ABW5WIC6</accession>
<comment type="caution">
    <text evidence="3">The sequence shown here is derived from an EMBL/GenBank/DDBJ whole genome shotgun (WGS) entry which is preliminary data.</text>
</comment>
<organism evidence="3 4">
    <name type="scientific">Lacinutrix iliipiscaria</name>
    <dbReference type="NCBI Taxonomy" id="1230532"/>
    <lineage>
        <taxon>Bacteria</taxon>
        <taxon>Pseudomonadati</taxon>
        <taxon>Bacteroidota</taxon>
        <taxon>Flavobacteriia</taxon>
        <taxon>Flavobacteriales</taxon>
        <taxon>Flavobacteriaceae</taxon>
        <taxon>Lacinutrix</taxon>
    </lineage>
</organism>